<evidence type="ECO:0000313" key="4">
    <source>
        <dbReference type="EMBL" id="EHG99157.1"/>
    </source>
</evidence>
<dbReference type="Gene3D" id="3.40.50.300">
    <property type="entry name" value="P-loop containing nucleotide triphosphate hydrolases"/>
    <property type="match status" value="2"/>
</dbReference>
<evidence type="ECO:0000259" key="3">
    <source>
        <dbReference type="PROSITE" id="PS51194"/>
    </source>
</evidence>
<keyword evidence="4" id="KW-0378">Hydrolase</keyword>
<dbReference type="OrthoDB" id="9759819at2"/>
<dbReference type="InterPro" id="IPR001650">
    <property type="entry name" value="Helicase_C-like"/>
</dbReference>
<proteinExistence type="predicted"/>
<dbReference type="CDD" id="cd18799">
    <property type="entry name" value="SF2_C_EcoAI-like"/>
    <property type="match status" value="1"/>
</dbReference>
<dbReference type="InterPro" id="IPR014001">
    <property type="entry name" value="Helicase_ATP-bd"/>
</dbReference>
<dbReference type="STRING" id="762968.HMPREF9441_02769"/>
<keyword evidence="4" id="KW-0547">Nucleotide-binding</keyword>
<organism evidence="4 5">
    <name type="scientific">Paraprevotella clara YIT 11840</name>
    <dbReference type="NCBI Taxonomy" id="762968"/>
    <lineage>
        <taxon>Bacteria</taxon>
        <taxon>Pseudomonadati</taxon>
        <taxon>Bacteroidota</taxon>
        <taxon>Bacteroidia</taxon>
        <taxon>Bacteroidales</taxon>
        <taxon>Prevotellaceae</taxon>
        <taxon>Paraprevotella</taxon>
    </lineage>
</organism>
<dbReference type="GO" id="GO:0005829">
    <property type="term" value="C:cytosol"/>
    <property type="evidence" value="ECO:0007669"/>
    <property type="project" value="TreeGrafter"/>
</dbReference>
<gene>
    <name evidence="4" type="ORF">HMPREF9441_02769</name>
</gene>
<name>G5STR4_9BACT</name>
<feature type="domain" description="Helicase C-terminal" evidence="3">
    <location>
        <begin position="219"/>
        <end position="385"/>
    </location>
</feature>
<comment type="caution">
    <text evidence="4">The sequence shown here is derived from an EMBL/GenBank/DDBJ whole genome shotgun (WGS) entry which is preliminary data.</text>
</comment>
<dbReference type="InterPro" id="IPR027417">
    <property type="entry name" value="P-loop_NTPase"/>
</dbReference>
<dbReference type="InterPro" id="IPR050742">
    <property type="entry name" value="Helicase_Restrict-Modif_Enz"/>
</dbReference>
<reference evidence="4 5" key="1">
    <citation type="submission" date="2011-03" db="EMBL/GenBank/DDBJ databases">
        <authorList>
            <person name="Weinstock G."/>
            <person name="Sodergren E."/>
            <person name="Clifton S."/>
            <person name="Fulton L."/>
            <person name="Fulton B."/>
            <person name="Courtney L."/>
            <person name="Fronick C."/>
            <person name="Harrison M."/>
            <person name="Strong C."/>
            <person name="Farmer C."/>
            <person name="Delahaunty K."/>
            <person name="Markovic C."/>
            <person name="Hall O."/>
            <person name="Minx P."/>
            <person name="Tomlinson C."/>
            <person name="Mitreva M."/>
            <person name="Hou S."/>
            <person name="Chen J."/>
            <person name="Wollam A."/>
            <person name="Pepin K.H."/>
            <person name="Johnson M."/>
            <person name="Bhonagiri V."/>
            <person name="Zhang X."/>
            <person name="Suruliraj S."/>
            <person name="Warren W."/>
            <person name="Chinwalla A."/>
            <person name="Mardis E.R."/>
            <person name="Wilson R.K."/>
        </authorList>
    </citation>
    <scope>NUCLEOTIDE SEQUENCE [LARGE SCALE GENOMIC DNA]</scope>
    <source>
        <strain evidence="4 5">YIT 11840</strain>
    </source>
</reference>
<protein>
    <submittedName>
        <fullName evidence="4">Helicase protein</fullName>
    </submittedName>
</protein>
<dbReference type="AlphaFoldDB" id="G5STR4"/>
<dbReference type="PROSITE" id="PS51194">
    <property type="entry name" value="HELICASE_CTER"/>
    <property type="match status" value="1"/>
</dbReference>
<evidence type="ECO:0000313" key="5">
    <source>
        <dbReference type="Proteomes" id="UP000003598"/>
    </source>
</evidence>
<dbReference type="PATRIC" id="fig|762968.3.peg.2459"/>
<dbReference type="HOGENOM" id="CLU_020725_0_0_10"/>
<dbReference type="GO" id="GO:0016787">
    <property type="term" value="F:hydrolase activity"/>
    <property type="evidence" value="ECO:0007669"/>
    <property type="project" value="InterPro"/>
</dbReference>
<dbReference type="GeneID" id="93558112"/>
<dbReference type="PANTHER" id="PTHR47396:SF1">
    <property type="entry name" value="ATP-DEPENDENT HELICASE IRC3-RELATED"/>
    <property type="match status" value="1"/>
</dbReference>
<dbReference type="eggNOG" id="COG1061">
    <property type="taxonomic scope" value="Bacteria"/>
</dbReference>
<dbReference type="GO" id="GO:0003677">
    <property type="term" value="F:DNA binding"/>
    <property type="evidence" value="ECO:0007669"/>
    <property type="project" value="InterPro"/>
</dbReference>
<keyword evidence="4" id="KW-0067">ATP-binding</keyword>
<sequence length="766" mass="88559">MICPHSHLRDYQRNIQTHVLEAWKSHKSIMLQMPTGTGKTHLLASIIYDSLKENGKRCVWIVAHRRELVEQIKETMERYGIPSIPKEDGRVRAMSIQWLSRHLTDLHDTPNLIVIDEAHHALAKTYKELWLRHPEAKKLGLTATPCRLNRRGFTDLFDELITSDSITDFIRQGWLSTFDYVSIRPGSKSQRLIDNLSKRGADGDFQTKEMNEVLNCKPCIEQLYESVRQYADEKKGIVYAISISHARNIADFYRMHGINTVAIDSKTPARQRRQLIEAFKRGKTQVLVNVDVFSEGFDCPDVEFVQMARPTLSLAKYLQQVGRGLRKAAGKDTCMLIDNVGLYRLFGLPTAYRDWKAMFEGRLAGKGYRTTCKPEYMAAKQEKDQTARPNGPLEMVMSHELLWDYLNKSKPLTDYNSTPQEKLKPFKDRQTGLWGLKCGQTITAKAQYPTLFDVKGNLAAVRFEDYRTGIVDKEGKIRMKTDRYKRMKFLPDDIVAVTDRNDKTSYIDLRCNRHYMDKPVVMKFGQIEILQAGRMFYSRTKRIYVNRSDIDRHDFFSRGFYLLIYDPFITPEFKYVESMEDSLNKDYVCILANDEESYYRFCGELPDGSIVIADGEGRYYHAEAGKEKRYIACLNPETQTENFKAAVSKLITKAKERAAQKQADKQRTQEKKQKERLATLQNAVPFKSGLKWGLKWGERIIVPPIYRRIQKPIGYYCAMEENPNRWGIIMLDGKVVVEARYMNVEIKDNGTACLTIIPGKTKTVKL</sequence>
<feature type="domain" description="Helicase ATP-binding" evidence="2">
    <location>
        <begin position="20"/>
        <end position="163"/>
    </location>
</feature>
<dbReference type="Pfam" id="PF04851">
    <property type="entry name" value="ResIII"/>
    <property type="match status" value="1"/>
</dbReference>
<dbReference type="GO" id="GO:0005524">
    <property type="term" value="F:ATP binding"/>
    <property type="evidence" value="ECO:0007669"/>
    <property type="project" value="InterPro"/>
</dbReference>
<dbReference type="Proteomes" id="UP000003598">
    <property type="component" value="Unassembled WGS sequence"/>
</dbReference>
<keyword evidence="4" id="KW-0347">Helicase</keyword>
<dbReference type="PROSITE" id="PS51192">
    <property type="entry name" value="HELICASE_ATP_BIND_1"/>
    <property type="match status" value="1"/>
</dbReference>
<dbReference type="EMBL" id="AFFY01000045">
    <property type="protein sequence ID" value="EHG99157.1"/>
    <property type="molecule type" value="Genomic_DNA"/>
</dbReference>
<dbReference type="SUPFAM" id="SSF52540">
    <property type="entry name" value="P-loop containing nucleoside triphosphate hydrolases"/>
    <property type="match status" value="1"/>
</dbReference>
<dbReference type="SMART" id="SM00490">
    <property type="entry name" value="HELICc"/>
    <property type="match status" value="1"/>
</dbReference>
<dbReference type="GO" id="GO:0004386">
    <property type="term" value="F:helicase activity"/>
    <property type="evidence" value="ECO:0007669"/>
    <property type="project" value="UniProtKB-KW"/>
</dbReference>
<keyword evidence="1" id="KW-0175">Coiled coil</keyword>
<evidence type="ECO:0000256" key="1">
    <source>
        <dbReference type="SAM" id="Coils"/>
    </source>
</evidence>
<evidence type="ECO:0000259" key="2">
    <source>
        <dbReference type="PROSITE" id="PS51192"/>
    </source>
</evidence>
<keyword evidence="5" id="KW-1185">Reference proteome</keyword>
<dbReference type="SMART" id="SM00487">
    <property type="entry name" value="DEXDc"/>
    <property type="match status" value="1"/>
</dbReference>
<dbReference type="InterPro" id="IPR006935">
    <property type="entry name" value="Helicase/UvrB_N"/>
</dbReference>
<feature type="coiled-coil region" evidence="1">
    <location>
        <begin position="651"/>
        <end position="683"/>
    </location>
</feature>
<dbReference type="PANTHER" id="PTHR47396">
    <property type="entry name" value="TYPE I RESTRICTION ENZYME ECOKI R PROTEIN"/>
    <property type="match status" value="1"/>
</dbReference>
<dbReference type="RefSeq" id="WP_008621511.1">
    <property type="nucleotide sequence ID" value="NZ_JH376616.1"/>
</dbReference>
<accession>G5STR4</accession>
<dbReference type="Pfam" id="PF00271">
    <property type="entry name" value="Helicase_C"/>
    <property type="match status" value="1"/>
</dbReference>